<protein>
    <submittedName>
        <fullName evidence="1">Gp72</fullName>
    </submittedName>
</protein>
<sequence length="207" mass="23009">MTKRTTWPMRIDADAQTVGTARVRDSWAVGRGSAARQLMQQTGVQPPSEFDDIADGIGAPAIALTIARSADVAAQIGAPAPLSKAIAGLTKPAAAPKYRNRKCEHDGIRFDSEKERARYFELVRLQAAGLIRDLRLQVPFVLTERMQRDDGTWERASKYVADFVYVDGETGKQVVEDVKSPITRKNPTYVQKRKDMLSVHKISIREV</sequence>
<dbReference type="Pfam" id="PF06356">
    <property type="entry name" value="DUF1064"/>
    <property type="match status" value="1"/>
</dbReference>
<accession>A0AAE8T0Q4</accession>
<name>A0AAE8T0Q4_BURCE</name>
<evidence type="ECO:0000313" key="1">
    <source>
        <dbReference type="EMBL" id="SPV11619.1"/>
    </source>
</evidence>
<gene>
    <name evidence="1" type="ORF">NCTC10661_00214</name>
</gene>
<organism evidence="1 2">
    <name type="scientific">Burkholderia cepacia</name>
    <name type="common">Pseudomonas cepacia</name>
    <dbReference type="NCBI Taxonomy" id="292"/>
    <lineage>
        <taxon>Bacteria</taxon>
        <taxon>Pseudomonadati</taxon>
        <taxon>Pseudomonadota</taxon>
        <taxon>Betaproteobacteria</taxon>
        <taxon>Burkholderiales</taxon>
        <taxon>Burkholderiaceae</taxon>
        <taxon>Burkholderia</taxon>
        <taxon>Burkholderia cepacia complex</taxon>
    </lineage>
</organism>
<comment type="caution">
    <text evidence="1">The sequence shown here is derived from an EMBL/GenBank/DDBJ whole genome shotgun (WGS) entry which is preliminary data.</text>
</comment>
<dbReference type="AlphaFoldDB" id="A0AAE8T0Q4"/>
<dbReference type="RefSeq" id="WP_111996830.1">
    <property type="nucleotide sequence ID" value="NZ_UARD01000001.1"/>
</dbReference>
<dbReference type="Proteomes" id="UP000250416">
    <property type="component" value="Unassembled WGS sequence"/>
</dbReference>
<dbReference type="EMBL" id="UARD01000001">
    <property type="protein sequence ID" value="SPV11619.1"/>
    <property type="molecule type" value="Genomic_DNA"/>
</dbReference>
<evidence type="ECO:0000313" key="2">
    <source>
        <dbReference type="Proteomes" id="UP000250416"/>
    </source>
</evidence>
<dbReference type="InterPro" id="IPR009414">
    <property type="entry name" value="DUF1064"/>
</dbReference>
<proteinExistence type="predicted"/>
<reference evidence="1 2" key="1">
    <citation type="submission" date="2018-06" db="EMBL/GenBank/DDBJ databases">
        <authorList>
            <consortium name="Pathogen Informatics"/>
            <person name="Doyle S."/>
        </authorList>
    </citation>
    <scope>NUCLEOTIDE SEQUENCE [LARGE SCALE GENOMIC DNA]</scope>
    <source>
        <strain evidence="1 2">NCTC10661</strain>
    </source>
</reference>